<sequence length="249" mass="27759">MSNKREDGYLSETEVDEQVDIIKKIYKDQVGVTFNHTKAHNRWTINAAWGGSQIGENGKFFNEMKEALHIGDYRTLNLYFRHIPASTDFGGTCTNPQSEALKGVPIKNRTLLDGCVVSDFTLNGSTHGFMNRGLSAVHEIGHWFGLFHPFQDDQTRHNNQNPNPCLAIDPDDHVTDTPKMKATAGMVGTCIIGSDTCPTSNTTDVDPIHNYMAYSSDDCLSEFTSGQASRIKEIWANYRVNATSSTFRD</sequence>
<dbReference type="SUPFAM" id="SSF55486">
    <property type="entry name" value="Metalloproteases ('zincins'), catalytic domain"/>
    <property type="match status" value="1"/>
</dbReference>
<evidence type="ECO:0000256" key="2">
    <source>
        <dbReference type="ARBA" id="ARBA00008721"/>
    </source>
</evidence>
<evidence type="ECO:0000259" key="10">
    <source>
        <dbReference type="Pfam" id="PF05572"/>
    </source>
</evidence>
<evidence type="ECO:0000256" key="1">
    <source>
        <dbReference type="ARBA" id="ARBA00003174"/>
    </source>
</evidence>
<dbReference type="Pfam" id="PF05572">
    <property type="entry name" value="Peptidase_M43"/>
    <property type="match status" value="1"/>
</dbReference>
<accession>A0AA40F5X2</accession>
<evidence type="ECO:0000256" key="7">
    <source>
        <dbReference type="ARBA" id="ARBA00022833"/>
    </source>
</evidence>
<dbReference type="PANTHER" id="PTHR47466">
    <property type="match status" value="1"/>
</dbReference>
<dbReference type="Proteomes" id="UP001172155">
    <property type="component" value="Unassembled WGS sequence"/>
</dbReference>
<evidence type="ECO:0000256" key="3">
    <source>
        <dbReference type="ARBA" id="ARBA00022670"/>
    </source>
</evidence>
<keyword evidence="12" id="KW-1185">Reference proteome</keyword>
<evidence type="ECO:0000256" key="9">
    <source>
        <dbReference type="ARBA" id="ARBA00023157"/>
    </source>
</evidence>
<evidence type="ECO:0000256" key="8">
    <source>
        <dbReference type="ARBA" id="ARBA00023049"/>
    </source>
</evidence>
<comment type="caution">
    <text evidence="11">The sequence shown here is derived from an EMBL/GenBank/DDBJ whole genome shotgun (WGS) entry which is preliminary data.</text>
</comment>
<keyword evidence="6" id="KW-0378">Hydrolase</keyword>
<evidence type="ECO:0000256" key="6">
    <source>
        <dbReference type="ARBA" id="ARBA00022801"/>
    </source>
</evidence>
<comment type="function">
    <text evidence="1">Secreted metalloproteinase that allows assimilation of proteinaceous substrates.</text>
</comment>
<protein>
    <recommendedName>
        <fullName evidence="10">Peptidase M43 pregnancy-associated plasma-A domain-containing protein</fullName>
    </recommendedName>
</protein>
<dbReference type="GO" id="GO:0006508">
    <property type="term" value="P:proteolysis"/>
    <property type="evidence" value="ECO:0007669"/>
    <property type="project" value="UniProtKB-KW"/>
</dbReference>
<keyword evidence="9" id="KW-1015">Disulfide bond</keyword>
<comment type="similarity">
    <text evidence="2">Belongs to the peptidase M43B family.</text>
</comment>
<dbReference type="EMBL" id="JAUKUD010000002">
    <property type="protein sequence ID" value="KAK0751793.1"/>
    <property type="molecule type" value="Genomic_DNA"/>
</dbReference>
<evidence type="ECO:0000256" key="4">
    <source>
        <dbReference type="ARBA" id="ARBA00022723"/>
    </source>
</evidence>
<evidence type="ECO:0000313" key="12">
    <source>
        <dbReference type="Proteomes" id="UP001172155"/>
    </source>
</evidence>
<keyword evidence="8" id="KW-0482">Metalloprotease</keyword>
<evidence type="ECO:0000256" key="5">
    <source>
        <dbReference type="ARBA" id="ARBA00022729"/>
    </source>
</evidence>
<dbReference type="GO" id="GO:0046872">
    <property type="term" value="F:metal ion binding"/>
    <property type="evidence" value="ECO:0007669"/>
    <property type="project" value="UniProtKB-KW"/>
</dbReference>
<feature type="domain" description="Peptidase M43 pregnancy-associated plasma-A" evidence="10">
    <location>
        <begin position="131"/>
        <end position="234"/>
    </location>
</feature>
<keyword evidence="4" id="KW-0479">Metal-binding</keyword>
<gene>
    <name evidence="11" type="ORF">B0T18DRAFT_426384</name>
</gene>
<reference evidence="11" key="1">
    <citation type="submission" date="2023-06" db="EMBL/GenBank/DDBJ databases">
        <title>Genome-scale phylogeny and comparative genomics of the fungal order Sordariales.</title>
        <authorList>
            <consortium name="Lawrence Berkeley National Laboratory"/>
            <person name="Hensen N."/>
            <person name="Bonometti L."/>
            <person name="Westerberg I."/>
            <person name="Brannstrom I.O."/>
            <person name="Guillou S."/>
            <person name="Cros-Aarteil S."/>
            <person name="Calhoun S."/>
            <person name="Haridas S."/>
            <person name="Kuo A."/>
            <person name="Mondo S."/>
            <person name="Pangilinan J."/>
            <person name="Riley R."/>
            <person name="LaButti K."/>
            <person name="Andreopoulos B."/>
            <person name="Lipzen A."/>
            <person name="Chen C."/>
            <person name="Yanf M."/>
            <person name="Daum C."/>
            <person name="Ng V."/>
            <person name="Clum A."/>
            <person name="Steindorff A."/>
            <person name="Ohm R."/>
            <person name="Martin F."/>
            <person name="Silar P."/>
            <person name="Natvig D."/>
            <person name="Lalanne C."/>
            <person name="Gautier V."/>
            <person name="Ament-velasquez S.L."/>
            <person name="Kruys A."/>
            <person name="Hutchinson M.I."/>
            <person name="Powell A.J."/>
            <person name="Barry K."/>
            <person name="Miller A.N."/>
            <person name="Grigoriev I.V."/>
            <person name="Debuchy R."/>
            <person name="Gladieux P."/>
            <person name="Thoren M.H."/>
            <person name="Johannesson H."/>
        </authorList>
    </citation>
    <scope>NUCLEOTIDE SEQUENCE</scope>
    <source>
        <strain evidence="11">SMH3187-1</strain>
    </source>
</reference>
<dbReference type="InterPro" id="IPR008754">
    <property type="entry name" value="Peptidase_M43"/>
</dbReference>
<organism evidence="11 12">
    <name type="scientific">Schizothecium vesticola</name>
    <dbReference type="NCBI Taxonomy" id="314040"/>
    <lineage>
        <taxon>Eukaryota</taxon>
        <taxon>Fungi</taxon>
        <taxon>Dikarya</taxon>
        <taxon>Ascomycota</taxon>
        <taxon>Pezizomycotina</taxon>
        <taxon>Sordariomycetes</taxon>
        <taxon>Sordariomycetidae</taxon>
        <taxon>Sordariales</taxon>
        <taxon>Schizotheciaceae</taxon>
        <taxon>Schizothecium</taxon>
    </lineage>
</organism>
<proteinExistence type="inferred from homology"/>
<dbReference type="AlphaFoldDB" id="A0AA40F5X2"/>
<dbReference type="GO" id="GO:0008237">
    <property type="term" value="F:metallopeptidase activity"/>
    <property type="evidence" value="ECO:0007669"/>
    <property type="project" value="UniProtKB-KW"/>
</dbReference>
<dbReference type="Gene3D" id="3.40.390.10">
    <property type="entry name" value="Collagenase (Catalytic Domain)"/>
    <property type="match status" value="1"/>
</dbReference>
<dbReference type="InterPro" id="IPR024079">
    <property type="entry name" value="MetalloPept_cat_dom_sf"/>
</dbReference>
<evidence type="ECO:0000313" key="11">
    <source>
        <dbReference type="EMBL" id="KAK0751793.1"/>
    </source>
</evidence>
<keyword evidence="5" id="KW-0732">Signal</keyword>
<dbReference type="PANTHER" id="PTHR47466:SF1">
    <property type="entry name" value="METALLOPROTEASE MEP1 (AFU_ORTHOLOGUE AFUA_1G07730)-RELATED"/>
    <property type="match status" value="1"/>
</dbReference>
<keyword evidence="7" id="KW-0862">Zinc</keyword>
<keyword evidence="3" id="KW-0645">Protease</keyword>
<name>A0AA40F5X2_9PEZI</name>